<dbReference type="HOGENOM" id="CLU_129126_1_0_9"/>
<evidence type="ECO:0000313" key="2">
    <source>
        <dbReference type="Proteomes" id="UP000001551"/>
    </source>
</evidence>
<name>E6U9W0_ETHHY</name>
<dbReference type="EMBL" id="CP002400">
    <property type="protein sequence ID" value="ADU26226.1"/>
    <property type="molecule type" value="Genomic_DNA"/>
</dbReference>
<proteinExistence type="predicted"/>
<dbReference type="Proteomes" id="UP000001551">
    <property type="component" value="Chromosome"/>
</dbReference>
<keyword evidence="2" id="KW-1185">Reference proteome</keyword>
<dbReference type="AlphaFoldDB" id="E6U9W0"/>
<organism evidence="1 2">
    <name type="scientific">Ethanoligenens harbinense (strain DSM 18485 / JCM 12961 / CGMCC 1.5033 / YUAN-3)</name>
    <dbReference type="NCBI Taxonomy" id="663278"/>
    <lineage>
        <taxon>Bacteria</taxon>
        <taxon>Bacillati</taxon>
        <taxon>Bacillota</taxon>
        <taxon>Clostridia</taxon>
        <taxon>Eubacteriales</taxon>
        <taxon>Oscillospiraceae</taxon>
        <taxon>Ethanoligenens</taxon>
    </lineage>
</organism>
<reference evidence="1 2" key="1">
    <citation type="submission" date="2010-12" db="EMBL/GenBank/DDBJ databases">
        <title>Complete sequence of Ethanoligenens harbinense YUAN-3.</title>
        <authorList>
            <person name="Lucas S."/>
            <person name="Copeland A."/>
            <person name="Lapidus A."/>
            <person name="Cheng J.-F."/>
            <person name="Bruce D."/>
            <person name="Goodwin L."/>
            <person name="Pitluck S."/>
            <person name="Chertkov O."/>
            <person name="Misra M."/>
            <person name="Detter J.C."/>
            <person name="Han C."/>
            <person name="Tapia R."/>
            <person name="Land M."/>
            <person name="Hauser L."/>
            <person name="Jeffries C."/>
            <person name="Kyrpides N."/>
            <person name="Ivanova N."/>
            <person name="Mikhailova N."/>
            <person name="Wang A."/>
            <person name="Mouttaki H."/>
            <person name="He Z."/>
            <person name="Zhou J."/>
            <person name="Hemme C.L."/>
            <person name="Woyke T."/>
        </authorList>
    </citation>
    <scope>NUCLEOTIDE SEQUENCE [LARGE SCALE GENOMIC DNA]</scope>
    <source>
        <strain evidence="2">DSM 18485 / JCM 12961 / CGMCC 1.5033 / YUAN-3</strain>
    </source>
</reference>
<protein>
    <recommendedName>
        <fullName evidence="3">DUF1284 domain-containing protein</fullName>
    </recommendedName>
</protein>
<sequence>MFNYKLHPHHGVCIAFFEGKGYSPSFIQNMQAVINLLDNSAQIQLVTGKDVICSECPNIRNNQCIHQKTVVRFDRAVLAACHLHAGQILKWTDFKQMVFSHIISRGTIRSICGGCQWEMLCHNKADKLARMSI</sequence>
<evidence type="ECO:0008006" key="3">
    <source>
        <dbReference type="Google" id="ProtNLM"/>
    </source>
</evidence>
<dbReference type="STRING" id="663278.Ethha_0657"/>
<dbReference type="InterPro" id="IPR009702">
    <property type="entry name" value="DUF1284"/>
</dbReference>
<gene>
    <name evidence="1" type="ordered locus">Ethha_0657</name>
</gene>
<evidence type="ECO:0000313" key="1">
    <source>
        <dbReference type="EMBL" id="ADU26226.1"/>
    </source>
</evidence>
<dbReference type="eggNOG" id="COG3543">
    <property type="taxonomic scope" value="Bacteria"/>
</dbReference>
<accession>E6U9W0</accession>
<dbReference type="Pfam" id="PF06935">
    <property type="entry name" value="DUF1284"/>
    <property type="match status" value="1"/>
</dbReference>
<dbReference type="RefSeq" id="WP_013484596.1">
    <property type="nucleotide sequence ID" value="NC_014828.1"/>
</dbReference>
<dbReference type="KEGG" id="eha:Ethha_0657"/>